<sequence length="247" mass="29495">MILSQQNEQKKIYKLLKNHLEEIGGTHVPISNEIERFDIELTEKQLNKLDSYVDTTSAEYLAELELSNQLEKLSDLDRLVRMKDRGMDSIWWGNETDSVYVNRFEKMLEVDSLNFIQLVDFLPQIKTLRMGDFYLSRILKHMNYENFASIENQLLELVKGGVLDPWTFARAKDRAYYTEEDCSIYFVSPYSKTKVSTPLNKIKEKREEIGLSTYYRRPSFYFYITPGRMMKEPFDEYYWSVIKKWKE</sequence>
<comment type="caution">
    <text evidence="1">The sequence shown here is derived from an EMBL/GenBank/DDBJ whole genome shotgun (WGS) entry which is preliminary data.</text>
</comment>
<accession>A0A3E1EUR0</accession>
<proteinExistence type="predicted"/>
<keyword evidence="2" id="KW-1185">Reference proteome</keyword>
<dbReference type="EMBL" id="QURB01000010">
    <property type="protein sequence ID" value="RFC53270.1"/>
    <property type="molecule type" value="Genomic_DNA"/>
</dbReference>
<evidence type="ECO:0000313" key="1">
    <source>
        <dbReference type="EMBL" id="RFC53270.1"/>
    </source>
</evidence>
<organism evidence="1 2">
    <name type="scientific">Brumimicrobium aurantiacum</name>
    <dbReference type="NCBI Taxonomy" id="1737063"/>
    <lineage>
        <taxon>Bacteria</taxon>
        <taxon>Pseudomonadati</taxon>
        <taxon>Bacteroidota</taxon>
        <taxon>Flavobacteriia</taxon>
        <taxon>Flavobacteriales</taxon>
        <taxon>Crocinitomicaceae</taxon>
        <taxon>Brumimicrobium</taxon>
    </lineage>
</organism>
<protein>
    <submittedName>
        <fullName evidence="1">Uncharacterized protein</fullName>
    </submittedName>
</protein>
<evidence type="ECO:0000313" key="2">
    <source>
        <dbReference type="Proteomes" id="UP000257127"/>
    </source>
</evidence>
<dbReference type="AlphaFoldDB" id="A0A3E1EUR0"/>
<gene>
    <name evidence="1" type="ORF">DXU93_13785</name>
</gene>
<reference evidence="1 2" key="1">
    <citation type="submission" date="2018-08" db="EMBL/GenBank/DDBJ databases">
        <title>The draft genome squence of Brumimicrobium sp. N62.</title>
        <authorList>
            <person name="Du Z.-J."/>
            <person name="Luo H.-R."/>
        </authorList>
    </citation>
    <scope>NUCLEOTIDE SEQUENCE [LARGE SCALE GENOMIC DNA]</scope>
    <source>
        <strain evidence="1 2">N62</strain>
    </source>
</reference>
<dbReference type="Proteomes" id="UP000257127">
    <property type="component" value="Unassembled WGS sequence"/>
</dbReference>
<name>A0A3E1EUR0_9FLAO</name>